<keyword evidence="1" id="KW-0472">Membrane</keyword>
<name>A0A9X2RKT9_9PROT</name>
<dbReference type="EMBL" id="JANIBC010000012">
    <property type="protein sequence ID" value="MCQ8186123.1"/>
    <property type="molecule type" value="Genomic_DNA"/>
</dbReference>
<gene>
    <name evidence="2" type="ORF">NOG11_12065</name>
</gene>
<organism evidence="2 3">
    <name type="scientific">Parvularcula maris</name>
    <dbReference type="NCBI Taxonomy" id="2965077"/>
    <lineage>
        <taxon>Bacteria</taxon>
        <taxon>Pseudomonadati</taxon>
        <taxon>Pseudomonadota</taxon>
        <taxon>Alphaproteobacteria</taxon>
        <taxon>Parvularculales</taxon>
        <taxon>Parvularculaceae</taxon>
        <taxon>Parvularcula</taxon>
    </lineage>
</organism>
<reference evidence="2" key="1">
    <citation type="submission" date="2022-07" db="EMBL/GenBank/DDBJ databases">
        <title>Parvularcula maris sp. nov., an algicidal bacterium isolated from seawater.</title>
        <authorList>
            <person name="Li F."/>
        </authorList>
    </citation>
    <scope>NUCLEOTIDE SEQUENCE</scope>
    <source>
        <strain evidence="2">BGMRC 0090</strain>
    </source>
</reference>
<evidence type="ECO:0000313" key="2">
    <source>
        <dbReference type="EMBL" id="MCQ8186123.1"/>
    </source>
</evidence>
<evidence type="ECO:0000313" key="3">
    <source>
        <dbReference type="Proteomes" id="UP001142610"/>
    </source>
</evidence>
<dbReference type="AlphaFoldDB" id="A0A9X2RKT9"/>
<feature type="transmembrane region" description="Helical" evidence="1">
    <location>
        <begin position="69"/>
        <end position="90"/>
    </location>
</feature>
<proteinExistence type="predicted"/>
<keyword evidence="3" id="KW-1185">Reference proteome</keyword>
<evidence type="ECO:0000256" key="1">
    <source>
        <dbReference type="SAM" id="Phobius"/>
    </source>
</evidence>
<dbReference type="Proteomes" id="UP001142610">
    <property type="component" value="Unassembled WGS sequence"/>
</dbReference>
<sequence length="108" mass="11900">AQTTNESVRAQNALGVGLESLFLKRQAEALNKATIAWYDFFDKLTTADVPRASVKLYLRLKTSLLGETLSLRFFLVTFSGSLFLTVIAVTGGRALGFHLLDWCNASLE</sequence>
<feature type="non-terminal residue" evidence="2">
    <location>
        <position position="1"/>
    </location>
</feature>
<dbReference type="RefSeq" id="WP_256620018.1">
    <property type="nucleotide sequence ID" value="NZ_JANIBC010000012.1"/>
</dbReference>
<protein>
    <submittedName>
        <fullName evidence="2">Uncharacterized protein</fullName>
    </submittedName>
</protein>
<accession>A0A9X2RKT9</accession>
<comment type="caution">
    <text evidence="2">The sequence shown here is derived from an EMBL/GenBank/DDBJ whole genome shotgun (WGS) entry which is preliminary data.</text>
</comment>
<keyword evidence="1" id="KW-0812">Transmembrane</keyword>
<keyword evidence="1" id="KW-1133">Transmembrane helix</keyword>